<reference evidence="6" key="1">
    <citation type="journal article" date="2020" name="Stud. Mycol.">
        <title>101 Dothideomycetes genomes: a test case for predicting lifestyles and emergence of pathogens.</title>
        <authorList>
            <person name="Haridas S."/>
            <person name="Albert R."/>
            <person name="Binder M."/>
            <person name="Bloem J."/>
            <person name="Labutti K."/>
            <person name="Salamov A."/>
            <person name="Andreopoulos B."/>
            <person name="Baker S."/>
            <person name="Barry K."/>
            <person name="Bills G."/>
            <person name="Bluhm B."/>
            <person name="Cannon C."/>
            <person name="Castanera R."/>
            <person name="Culley D."/>
            <person name="Daum C."/>
            <person name="Ezra D."/>
            <person name="Gonzalez J."/>
            <person name="Henrissat B."/>
            <person name="Kuo A."/>
            <person name="Liang C."/>
            <person name="Lipzen A."/>
            <person name="Lutzoni F."/>
            <person name="Magnuson J."/>
            <person name="Mondo S."/>
            <person name="Nolan M."/>
            <person name="Ohm R."/>
            <person name="Pangilinan J."/>
            <person name="Park H.-J."/>
            <person name="Ramirez L."/>
            <person name="Alfaro M."/>
            <person name="Sun H."/>
            <person name="Tritt A."/>
            <person name="Yoshinaga Y."/>
            <person name="Zwiers L.-H."/>
            <person name="Turgeon B."/>
            <person name="Goodwin S."/>
            <person name="Spatafora J."/>
            <person name="Crous P."/>
            <person name="Grigoriev I."/>
        </authorList>
    </citation>
    <scope>NUCLEOTIDE SEQUENCE</scope>
    <source>
        <strain evidence="6">CBS 121167</strain>
    </source>
</reference>
<keyword evidence="2 6" id="KW-0378">Hydrolase</keyword>
<evidence type="ECO:0000256" key="4">
    <source>
        <dbReference type="RuleBase" id="RU003690"/>
    </source>
</evidence>
<evidence type="ECO:0000313" key="7">
    <source>
        <dbReference type="Proteomes" id="UP000799438"/>
    </source>
</evidence>
<evidence type="ECO:0000313" key="6">
    <source>
        <dbReference type="EMBL" id="KAF2143393.1"/>
    </source>
</evidence>
<dbReference type="Gene3D" id="3.20.20.80">
    <property type="entry name" value="Glycosidases"/>
    <property type="match status" value="1"/>
</dbReference>
<dbReference type="Pfam" id="PF00232">
    <property type="entry name" value="Glyco_hydro_1"/>
    <property type="match status" value="1"/>
</dbReference>
<organism evidence="6 7">
    <name type="scientific">Aplosporella prunicola CBS 121167</name>
    <dbReference type="NCBI Taxonomy" id="1176127"/>
    <lineage>
        <taxon>Eukaryota</taxon>
        <taxon>Fungi</taxon>
        <taxon>Dikarya</taxon>
        <taxon>Ascomycota</taxon>
        <taxon>Pezizomycotina</taxon>
        <taxon>Dothideomycetes</taxon>
        <taxon>Dothideomycetes incertae sedis</taxon>
        <taxon>Botryosphaeriales</taxon>
        <taxon>Aplosporellaceae</taxon>
        <taxon>Aplosporella</taxon>
    </lineage>
</organism>
<sequence length="586" mass="65641">MPVPAMDVGIFLFGLVGCLAVAQETVATATSASSLGGTQTVGSAAFSTTAGFSLEDYWNQYVGPVASPPINTTVEATPVPSSELILPPPLYYASFPSGQHPFLQPKNESWSFPKDFWWGVSGAAYQIEGAVKDEGRGPSIWDVFSHRVNGYVVTNDTGDITNNEYYMYKQDIARLAALGVKVYSFSISWSRIFPWGSGEINELGLKHYDDVIETCLEYGIEPAITLFHWDLPLFLQNKYGGWLSPEIVDDFVEYARVAFTRWGPKVKQWYTINERSVYCGYYPLTKHYFSSIVYPAEQQPYICSHNVLLAHAQAYRLGKKLLSPNSTITFKNNGGYKIPRTNSSADAEAVQRSWDFNEGHFAHPIFIDGDYPPHLKAYVSKFLPEFTPEQKAAIRGSADFFAHDAYTSNFVFAPDSGIEACVADPSHELYPGCYNESFSYNSEGGNWAIGAASDPLTTEWLYSAVDWVPRFLHYIQDTWAPEGGIAITEFGFAEPFENLKTNKIDILTDPIRSAYFRNYLSAVLLAMSEGVNVIGCLAWSFVDNLEWSSGFAIKFGLQYVNFTTQERAYKASFFEYANMFKQYQET</sequence>
<dbReference type="PANTHER" id="PTHR10353:SF36">
    <property type="entry name" value="LP05116P"/>
    <property type="match status" value="1"/>
</dbReference>
<dbReference type="GO" id="GO:0005975">
    <property type="term" value="P:carbohydrate metabolic process"/>
    <property type="evidence" value="ECO:0007669"/>
    <property type="project" value="InterPro"/>
</dbReference>
<dbReference type="PRINTS" id="PR00131">
    <property type="entry name" value="GLHYDRLASE1"/>
</dbReference>
<dbReference type="AlphaFoldDB" id="A0A6A6BJ03"/>
<dbReference type="SUPFAM" id="SSF51445">
    <property type="entry name" value="(Trans)glycosidases"/>
    <property type="match status" value="1"/>
</dbReference>
<feature type="chain" id="PRO_5025337296" evidence="5">
    <location>
        <begin position="21"/>
        <end position="586"/>
    </location>
</feature>
<dbReference type="GO" id="GO:0008422">
    <property type="term" value="F:beta-glucosidase activity"/>
    <property type="evidence" value="ECO:0007669"/>
    <property type="project" value="TreeGrafter"/>
</dbReference>
<dbReference type="GeneID" id="54296409"/>
<gene>
    <name evidence="6" type="ORF">K452DRAFT_268885</name>
</gene>
<keyword evidence="7" id="KW-1185">Reference proteome</keyword>
<dbReference type="InterPro" id="IPR001360">
    <property type="entry name" value="Glyco_hydro_1"/>
</dbReference>
<dbReference type="PROSITE" id="PS00653">
    <property type="entry name" value="GLYCOSYL_HYDROL_F1_2"/>
    <property type="match status" value="1"/>
</dbReference>
<dbReference type="OrthoDB" id="65569at2759"/>
<evidence type="ECO:0000256" key="1">
    <source>
        <dbReference type="ARBA" id="ARBA00010838"/>
    </source>
</evidence>
<evidence type="ECO:0000256" key="2">
    <source>
        <dbReference type="ARBA" id="ARBA00022801"/>
    </source>
</evidence>
<dbReference type="InterPro" id="IPR017853">
    <property type="entry name" value="GH"/>
</dbReference>
<keyword evidence="5" id="KW-0732">Signal</keyword>
<dbReference type="PANTHER" id="PTHR10353">
    <property type="entry name" value="GLYCOSYL HYDROLASE"/>
    <property type="match status" value="1"/>
</dbReference>
<dbReference type="RefSeq" id="XP_033399105.1">
    <property type="nucleotide sequence ID" value="XM_033538913.1"/>
</dbReference>
<feature type="signal peptide" evidence="5">
    <location>
        <begin position="1"/>
        <end position="20"/>
    </location>
</feature>
<keyword evidence="3" id="KW-0326">Glycosidase</keyword>
<dbReference type="InterPro" id="IPR033132">
    <property type="entry name" value="GH_1_N_CS"/>
</dbReference>
<name>A0A6A6BJ03_9PEZI</name>
<proteinExistence type="inferred from homology"/>
<dbReference type="Proteomes" id="UP000799438">
    <property type="component" value="Unassembled WGS sequence"/>
</dbReference>
<evidence type="ECO:0000256" key="3">
    <source>
        <dbReference type="ARBA" id="ARBA00023295"/>
    </source>
</evidence>
<accession>A0A6A6BJ03</accession>
<comment type="similarity">
    <text evidence="1 4">Belongs to the glycosyl hydrolase 1 family.</text>
</comment>
<evidence type="ECO:0000256" key="5">
    <source>
        <dbReference type="SAM" id="SignalP"/>
    </source>
</evidence>
<protein>
    <submittedName>
        <fullName evidence="6">Glycoside hydrolase family 1 protein</fullName>
    </submittedName>
</protein>
<dbReference type="EMBL" id="ML995482">
    <property type="protein sequence ID" value="KAF2143393.1"/>
    <property type="molecule type" value="Genomic_DNA"/>
</dbReference>